<dbReference type="Proteomes" id="UP001056681">
    <property type="component" value="Chromosome"/>
</dbReference>
<feature type="transmembrane region" description="Helical" evidence="7">
    <location>
        <begin position="32"/>
        <end position="53"/>
    </location>
</feature>
<feature type="compositionally biased region" description="Polar residues" evidence="6">
    <location>
        <begin position="143"/>
        <end position="155"/>
    </location>
</feature>
<protein>
    <submittedName>
        <fullName evidence="8">Conjugal transfer protein TrbI</fullName>
    </submittedName>
</protein>
<keyword evidence="9" id="KW-1185">Reference proteome</keyword>
<name>A0ABY4T0G8_9GAMM</name>
<evidence type="ECO:0000256" key="2">
    <source>
        <dbReference type="ARBA" id="ARBA00010265"/>
    </source>
</evidence>
<feature type="region of interest" description="Disordered" evidence="6">
    <location>
        <begin position="104"/>
        <end position="123"/>
    </location>
</feature>
<keyword evidence="3 7" id="KW-0812">Transmembrane</keyword>
<sequence length="416" mass="44823">MERQHSKTSPSDAVLTPRSDEKPTGVRRVNNMPLLIIGGVLAIFVVLVALVAAQRGAKAPAEPAAAAALPENSRLLDQMLANAPKGGLIPDPDENRVPSFPVARVADPDLPPRPDTAPTAPAEIPVDDAMAKQRMSRFQTAMQAKTAVISGTSAQADRAPATDREAPEKPDEPEAEPSGFPPPQRPIVAQGDYGKFDRKKKGGRNEDRWQLDSTVDAPRTVYEVRAGAVIPATLISGINSELPGQIIAQVSQDVFDTATGRYRVVPQGSKLIGRYDNGIVLGQSRVLVAWQRIVFPDGKAMDIGSMEGVDSAGYAGLTDKIDRHYMRLFGSAILMSGITAGLTSSRVDPENDPFGSSSAAQLSQSLAQQIGEVATKMIEKNMNIAPTLRIRPGYRFNVMAVKDLTFEKPYRAFDYR</sequence>
<keyword evidence="5 7" id="KW-0472">Membrane</keyword>
<dbReference type="RefSeq" id="WP_250339161.1">
    <property type="nucleotide sequence ID" value="NZ_CP063231.1"/>
</dbReference>
<comment type="similarity">
    <text evidence="2">Belongs to the TrbI/VirB10 family.</text>
</comment>
<evidence type="ECO:0000256" key="7">
    <source>
        <dbReference type="SAM" id="Phobius"/>
    </source>
</evidence>
<evidence type="ECO:0000256" key="1">
    <source>
        <dbReference type="ARBA" id="ARBA00004167"/>
    </source>
</evidence>
<dbReference type="EMBL" id="CP063231">
    <property type="protein sequence ID" value="URL58454.1"/>
    <property type="molecule type" value="Genomic_DNA"/>
</dbReference>
<evidence type="ECO:0000313" key="8">
    <source>
        <dbReference type="EMBL" id="URL58454.1"/>
    </source>
</evidence>
<evidence type="ECO:0000313" key="9">
    <source>
        <dbReference type="Proteomes" id="UP001056681"/>
    </source>
</evidence>
<dbReference type="CDD" id="cd16429">
    <property type="entry name" value="VirB10"/>
    <property type="match status" value="1"/>
</dbReference>
<keyword evidence="4 7" id="KW-1133">Transmembrane helix</keyword>
<proteinExistence type="inferred from homology"/>
<gene>
    <name evidence="8" type="ORF">IM816_18020</name>
</gene>
<accession>A0ABY4T0G8</accession>
<feature type="compositionally biased region" description="Basic and acidic residues" evidence="6">
    <location>
        <begin position="160"/>
        <end position="172"/>
    </location>
</feature>
<feature type="region of interest" description="Disordered" evidence="6">
    <location>
        <begin position="143"/>
        <end position="212"/>
    </location>
</feature>
<dbReference type="Pfam" id="PF03743">
    <property type="entry name" value="TrbI"/>
    <property type="match status" value="1"/>
</dbReference>
<feature type="region of interest" description="Disordered" evidence="6">
    <location>
        <begin position="1"/>
        <end position="26"/>
    </location>
</feature>
<dbReference type="InterPro" id="IPR005498">
    <property type="entry name" value="T4SS_VirB10/TraB/TrbI"/>
</dbReference>
<reference evidence="8" key="1">
    <citation type="submission" date="2020-10" db="EMBL/GenBank/DDBJ databases">
        <title>Whole-genome sequence of Luteibacter sp. EIF3.</title>
        <authorList>
            <person name="Friedrich I."/>
            <person name="Hertel R."/>
            <person name="Daniel R."/>
        </authorList>
    </citation>
    <scope>NUCLEOTIDE SEQUENCE</scope>
    <source>
        <strain evidence="8">EIF3</strain>
    </source>
</reference>
<evidence type="ECO:0000256" key="3">
    <source>
        <dbReference type="ARBA" id="ARBA00022692"/>
    </source>
</evidence>
<evidence type="ECO:0000256" key="5">
    <source>
        <dbReference type="ARBA" id="ARBA00023136"/>
    </source>
</evidence>
<organism evidence="8 9">
    <name type="scientific">Luteibacter flocculans</name>
    <dbReference type="NCBI Taxonomy" id="2780091"/>
    <lineage>
        <taxon>Bacteria</taxon>
        <taxon>Pseudomonadati</taxon>
        <taxon>Pseudomonadota</taxon>
        <taxon>Gammaproteobacteria</taxon>
        <taxon>Lysobacterales</taxon>
        <taxon>Rhodanobacteraceae</taxon>
        <taxon>Luteibacter</taxon>
    </lineage>
</organism>
<dbReference type="InterPro" id="IPR042217">
    <property type="entry name" value="T4SS_VirB10/TrbI"/>
</dbReference>
<evidence type="ECO:0000256" key="6">
    <source>
        <dbReference type="SAM" id="MobiDB-lite"/>
    </source>
</evidence>
<comment type="subcellular location">
    <subcellularLocation>
        <location evidence="1">Membrane</location>
        <topology evidence="1">Single-pass membrane protein</topology>
    </subcellularLocation>
</comment>
<evidence type="ECO:0000256" key="4">
    <source>
        <dbReference type="ARBA" id="ARBA00022989"/>
    </source>
</evidence>
<dbReference type="Gene3D" id="2.40.128.260">
    <property type="entry name" value="Type IV secretion system, VirB10/TraB/TrbI"/>
    <property type="match status" value="1"/>
</dbReference>